<evidence type="ECO:0000256" key="4">
    <source>
        <dbReference type="ARBA" id="ARBA00023203"/>
    </source>
</evidence>
<feature type="domain" description="ADF-H" evidence="6">
    <location>
        <begin position="4"/>
        <end position="137"/>
    </location>
</feature>
<dbReference type="GO" id="GO:0015629">
    <property type="term" value="C:actin cytoskeleton"/>
    <property type="evidence" value="ECO:0007669"/>
    <property type="project" value="InterPro"/>
</dbReference>
<accession>A0A9W9UF07</accession>
<evidence type="ECO:0000259" key="6">
    <source>
        <dbReference type="PROSITE" id="PS51263"/>
    </source>
</evidence>
<gene>
    <name evidence="7" type="ORF">N7452_004727</name>
</gene>
<evidence type="ECO:0000256" key="1">
    <source>
        <dbReference type="ARBA" id="ARBA00004109"/>
    </source>
</evidence>
<dbReference type="GO" id="GO:0003779">
    <property type="term" value="F:actin binding"/>
    <property type="evidence" value="ECO:0007669"/>
    <property type="project" value="UniProtKB-KW"/>
</dbReference>
<dbReference type="InterPro" id="IPR017904">
    <property type="entry name" value="ADF/Cofilin"/>
</dbReference>
<dbReference type="InterPro" id="IPR002108">
    <property type="entry name" value="ADF-H"/>
</dbReference>
<comment type="subcellular location">
    <subcellularLocation>
        <location evidence="1">Nucleus matrix</location>
    </subcellularLocation>
</comment>
<dbReference type="GO" id="GO:0030042">
    <property type="term" value="P:actin filament depolymerization"/>
    <property type="evidence" value="ECO:0007669"/>
    <property type="project" value="InterPro"/>
</dbReference>
<sequence>MTKGFAAFTPQVEETFDQVKETDTLDYVFYEANAHDKKIYVAGSGKYTEYTDFIAQFRDDTPRYAVVKFKYPAPIGSEERHKIVLITWVPEEAGNHDKSYYTSNKDHLYYSLDGISLHVQAHNQDELAHATSMHSYQMMSWVFCKLTLDPL</sequence>
<dbReference type="SMART" id="SM00102">
    <property type="entry name" value="ADF"/>
    <property type="match status" value="1"/>
</dbReference>
<dbReference type="Pfam" id="PF00241">
    <property type="entry name" value="Cofilin_ADF"/>
    <property type="match status" value="1"/>
</dbReference>
<dbReference type="Proteomes" id="UP001147695">
    <property type="component" value="Unassembled WGS sequence"/>
</dbReference>
<protein>
    <recommendedName>
        <fullName evidence="3">Cofilin</fullName>
    </recommendedName>
    <alternativeName>
        <fullName evidence="5">Actin-depolymerizing factor 1</fullName>
    </alternativeName>
</protein>
<evidence type="ECO:0000256" key="2">
    <source>
        <dbReference type="ARBA" id="ARBA00006844"/>
    </source>
</evidence>
<dbReference type="Gene3D" id="3.40.20.10">
    <property type="entry name" value="Severin"/>
    <property type="match status" value="1"/>
</dbReference>
<dbReference type="InterPro" id="IPR029006">
    <property type="entry name" value="ADF-H/Gelsolin-like_dom_sf"/>
</dbReference>
<evidence type="ECO:0000256" key="3">
    <source>
        <dbReference type="ARBA" id="ARBA00015630"/>
    </source>
</evidence>
<evidence type="ECO:0000256" key="5">
    <source>
        <dbReference type="ARBA" id="ARBA00032427"/>
    </source>
</evidence>
<comment type="caution">
    <text evidence="7">The sequence shown here is derived from an EMBL/GenBank/DDBJ whole genome shotgun (WGS) entry which is preliminary data.</text>
</comment>
<keyword evidence="4" id="KW-0009">Actin-binding</keyword>
<evidence type="ECO:0000313" key="8">
    <source>
        <dbReference type="Proteomes" id="UP001147695"/>
    </source>
</evidence>
<proteinExistence type="inferred from homology"/>
<dbReference type="PANTHER" id="PTHR11913">
    <property type="entry name" value="COFILIN-RELATED"/>
    <property type="match status" value="1"/>
</dbReference>
<reference evidence="7" key="2">
    <citation type="journal article" date="2023" name="IMA Fungus">
        <title>Comparative genomic study of the Penicillium genus elucidates a diverse pangenome and 15 lateral gene transfer events.</title>
        <authorList>
            <person name="Petersen C."/>
            <person name="Sorensen T."/>
            <person name="Nielsen M.R."/>
            <person name="Sondergaard T.E."/>
            <person name="Sorensen J.L."/>
            <person name="Fitzpatrick D.A."/>
            <person name="Frisvad J.C."/>
            <person name="Nielsen K.L."/>
        </authorList>
    </citation>
    <scope>NUCLEOTIDE SEQUENCE</scope>
    <source>
        <strain evidence="7">IBT 35673</strain>
    </source>
</reference>
<dbReference type="SUPFAM" id="SSF55753">
    <property type="entry name" value="Actin depolymerizing proteins"/>
    <property type="match status" value="1"/>
</dbReference>
<comment type="similarity">
    <text evidence="2">Belongs to the actin-binding proteins ADF family.</text>
</comment>
<evidence type="ECO:0000313" key="7">
    <source>
        <dbReference type="EMBL" id="KAJ5337999.1"/>
    </source>
</evidence>
<dbReference type="PROSITE" id="PS51263">
    <property type="entry name" value="ADF_H"/>
    <property type="match status" value="1"/>
</dbReference>
<organism evidence="7 8">
    <name type="scientific">Penicillium brevicompactum</name>
    <dbReference type="NCBI Taxonomy" id="5074"/>
    <lineage>
        <taxon>Eukaryota</taxon>
        <taxon>Fungi</taxon>
        <taxon>Dikarya</taxon>
        <taxon>Ascomycota</taxon>
        <taxon>Pezizomycotina</taxon>
        <taxon>Eurotiomycetes</taxon>
        <taxon>Eurotiomycetidae</taxon>
        <taxon>Eurotiales</taxon>
        <taxon>Aspergillaceae</taxon>
        <taxon>Penicillium</taxon>
    </lineage>
</organism>
<name>A0A9W9UF07_PENBR</name>
<dbReference type="AlphaFoldDB" id="A0A9W9UF07"/>
<dbReference type="GO" id="GO:0016363">
    <property type="term" value="C:nuclear matrix"/>
    <property type="evidence" value="ECO:0007669"/>
    <property type="project" value="UniProtKB-SubCell"/>
</dbReference>
<reference evidence="7" key="1">
    <citation type="submission" date="2022-12" db="EMBL/GenBank/DDBJ databases">
        <authorList>
            <person name="Petersen C."/>
        </authorList>
    </citation>
    <scope>NUCLEOTIDE SEQUENCE</scope>
    <source>
        <strain evidence="7">IBT 35673</strain>
    </source>
</reference>
<dbReference type="EMBL" id="JAPZBQ010000003">
    <property type="protein sequence ID" value="KAJ5337999.1"/>
    <property type="molecule type" value="Genomic_DNA"/>
</dbReference>